<dbReference type="Proteomes" id="UP001230654">
    <property type="component" value="Unassembled WGS sequence"/>
</dbReference>
<dbReference type="EMBL" id="JAUSWV010000002">
    <property type="protein sequence ID" value="MDQ0585361.1"/>
    <property type="molecule type" value="Genomic_DNA"/>
</dbReference>
<comment type="caution">
    <text evidence="2">The sequence shown here is derived from an EMBL/GenBank/DDBJ whole genome shotgun (WGS) entry which is preliminary data.</text>
</comment>
<protein>
    <submittedName>
        <fullName evidence="2">Uncharacterized protein</fullName>
    </submittedName>
</protein>
<evidence type="ECO:0000256" key="1">
    <source>
        <dbReference type="SAM" id="MobiDB-lite"/>
    </source>
</evidence>
<reference evidence="2 3" key="1">
    <citation type="submission" date="2023-07" db="EMBL/GenBank/DDBJ databases">
        <title>Comparative genomics of wheat-associated soil bacteria to identify genetic determinants of phenazine resistance.</title>
        <authorList>
            <person name="Mouncey N."/>
        </authorList>
    </citation>
    <scope>NUCLEOTIDE SEQUENCE [LARGE SCALE GENOMIC DNA]</scope>
    <source>
        <strain evidence="2 3">B2I6</strain>
    </source>
</reference>
<feature type="compositionally biased region" description="Polar residues" evidence="1">
    <location>
        <begin position="1"/>
        <end position="14"/>
    </location>
</feature>
<name>A0ABU0P1U3_STRRH</name>
<feature type="compositionally biased region" description="Basic and acidic residues" evidence="1">
    <location>
        <begin position="41"/>
        <end position="56"/>
    </location>
</feature>
<dbReference type="RefSeq" id="WP_307167059.1">
    <property type="nucleotide sequence ID" value="NZ_JAUSWV010000002.1"/>
</dbReference>
<organism evidence="2 3">
    <name type="scientific">Streptomyces rishiriensis</name>
    <dbReference type="NCBI Taxonomy" id="68264"/>
    <lineage>
        <taxon>Bacteria</taxon>
        <taxon>Bacillati</taxon>
        <taxon>Actinomycetota</taxon>
        <taxon>Actinomycetes</taxon>
        <taxon>Kitasatosporales</taxon>
        <taxon>Streptomycetaceae</taxon>
        <taxon>Streptomyces</taxon>
    </lineage>
</organism>
<accession>A0ABU0P1U3</accession>
<keyword evidence="3" id="KW-1185">Reference proteome</keyword>
<gene>
    <name evidence="2" type="ORF">QF030_007539</name>
</gene>
<evidence type="ECO:0000313" key="2">
    <source>
        <dbReference type="EMBL" id="MDQ0585361.1"/>
    </source>
</evidence>
<evidence type="ECO:0000313" key="3">
    <source>
        <dbReference type="Proteomes" id="UP001230654"/>
    </source>
</evidence>
<proteinExistence type="predicted"/>
<feature type="region of interest" description="Disordered" evidence="1">
    <location>
        <begin position="1"/>
        <end position="65"/>
    </location>
</feature>
<sequence length="84" mass="9264">MLTLSEQQDGSRPATTKGRFTMNSDTTDIAAAARHAQFGKLPERVRPEDMVEERTHRPGSGIIDAYDPESAWQNFSCVALDLGL</sequence>